<dbReference type="PATRIC" id="fig|1121338.3.peg.2716"/>
<dbReference type="AlphaFoldDB" id="A0A151AS77"/>
<accession>A0A151AS77</accession>
<evidence type="ECO:0000313" key="2">
    <source>
        <dbReference type="EMBL" id="KYH30504.1"/>
    </source>
</evidence>
<evidence type="ECO:0000313" key="3">
    <source>
        <dbReference type="Proteomes" id="UP000075531"/>
    </source>
</evidence>
<dbReference type="RefSeq" id="WP_066827366.1">
    <property type="nucleotide sequence ID" value="NZ_LTBA01000070.1"/>
</dbReference>
<sequence length="217" mass="24529">MDKKVISAFSSLVMLFMITVPTYASNISYGNAINEDINDDIKVYESKMNSEGEYAKHVSAFEGNLSYYEKNSLYTVSSVVYKTGVIETSFIYNNDPNSIYTSINKGLNKNQGLYISDINFDEIVRQAMSNKNNLKVTDVSKLKQGVLKNGLAESSSSTNIFDEVEEQFGSEYSDRLLATKVKDNVYAKLYGYYNHNITKYHDWLLTALKMGGISLYE</sequence>
<proteinExistence type="predicted"/>
<name>A0A151AS77_9CLOT</name>
<dbReference type="Proteomes" id="UP000075531">
    <property type="component" value="Unassembled WGS sequence"/>
</dbReference>
<gene>
    <name evidence="2" type="ORF">CLTEP_26110</name>
</gene>
<reference evidence="2 3" key="1">
    <citation type="submission" date="2016-02" db="EMBL/GenBank/DDBJ databases">
        <title>Genome sequence of Clostridium tepidiprofundi DSM 19306.</title>
        <authorList>
            <person name="Poehlein A."/>
            <person name="Daniel R."/>
        </authorList>
    </citation>
    <scope>NUCLEOTIDE SEQUENCE [LARGE SCALE GENOMIC DNA]</scope>
    <source>
        <strain evidence="2 3">DSM 19306</strain>
    </source>
</reference>
<feature type="signal peptide" evidence="1">
    <location>
        <begin position="1"/>
        <end position="24"/>
    </location>
</feature>
<evidence type="ECO:0000256" key="1">
    <source>
        <dbReference type="SAM" id="SignalP"/>
    </source>
</evidence>
<organism evidence="2 3">
    <name type="scientific">Clostridium tepidiprofundi DSM 19306</name>
    <dbReference type="NCBI Taxonomy" id="1121338"/>
    <lineage>
        <taxon>Bacteria</taxon>
        <taxon>Bacillati</taxon>
        <taxon>Bacillota</taxon>
        <taxon>Clostridia</taxon>
        <taxon>Eubacteriales</taxon>
        <taxon>Clostridiaceae</taxon>
        <taxon>Clostridium</taxon>
    </lineage>
</organism>
<protein>
    <submittedName>
        <fullName evidence="2">Uncharacterized protein</fullName>
    </submittedName>
</protein>
<dbReference type="EMBL" id="LTBA01000070">
    <property type="protein sequence ID" value="KYH30504.1"/>
    <property type="molecule type" value="Genomic_DNA"/>
</dbReference>
<comment type="caution">
    <text evidence="2">The sequence shown here is derived from an EMBL/GenBank/DDBJ whole genome shotgun (WGS) entry which is preliminary data.</text>
</comment>
<keyword evidence="1" id="KW-0732">Signal</keyword>
<feature type="chain" id="PRO_5039046053" evidence="1">
    <location>
        <begin position="25"/>
        <end position="217"/>
    </location>
</feature>
<keyword evidence="3" id="KW-1185">Reference proteome</keyword>